<dbReference type="RefSeq" id="WP_273895130.1">
    <property type="nucleotide sequence ID" value="NZ_JAMDGP010000043.1"/>
</dbReference>
<reference evidence="2 3" key="1">
    <citation type="submission" date="2022-05" db="EMBL/GenBank/DDBJ databases">
        <title>Novel Pseudomonas spp. Isolated from a Rainbow Trout Aquaculture Facility.</title>
        <authorList>
            <person name="Testerman T."/>
            <person name="Graf J."/>
        </authorList>
    </citation>
    <scope>NUCLEOTIDE SEQUENCE [LARGE SCALE GENOMIC DNA]</scope>
    <source>
        <strain evidence="2 3">ID1025</strain>
    </source>
</reference>
<comment type="caution">
    <text evidence="2">The sequence shown here is derived from an EMBL/GenBank/DDBJ whole genome shotgun (WGS) entry which is preliminary data.</text>
</comment>
<dbReference type="Proteomes" id="UP001148184">
    <property type="component" value="Unassembled WGS sequence"/>
</dbReference>
<evidence type="ECO:0000313" key="3">
    <source>
        <dbReference type="Proteomes" id="UP001148184"/>
    </source>
</evidence>
<protein>
    <submittedName>
        <fullName evidence="2">Uncharacterized protein</fullName>
    </submittedName>
</protein>
<organism evidence="2 3">
    <name type="scientific">Pseudomonas rubra</name>
    <dbReference type="NCBI Taxonomy" id="2942627"/>
    <lineage>
        <taxon>Bacteria</taxon>
        <taxon>Pseudomonadati</taxon>
        <taxon>Pseudomonadota</taxon>
        <taxon>Gammaproteobacteria</taxon>
        <taxon>Pseudomonadales</taxon>
        <taxon>Pseudomonadaceae</taxon>
        <taxon>Pseudomonas</taxon>
    </lineage>
</organism>
<dbReference type="EMBL" id="JAMDGZ010000052">
    <property type="protein sequence ID" value="MDD1016458.1"/>
    <property type="molecule type" value="Genomic_DNA"/>
</dbReference>
<keyword evidence="3" id="KW-1185">Reference proteome</keyword>
<sequence>MTITKVAIEVNIAGFDFGAAVFEKTGSLCRDGSKHREQANKAAPGRERVWGKHEKQHPKERQKTTGAGPCTDNAPSVDGSRR</sequence>
<feature type="region of interest" description="Disordered" evidence="1">
    <location>
        <begin position="31"/>
        <end position="82"/>
    </location>
</feature>
<gene>
    <name evidence="2" type="ORF">M5G17_22495</name>
</gene>
<name>A0ABT5PEM0_9PSED</name>
<proteinExistence type="predicted"/>
<accession>A0ABT5PEM0</accession>
<evidence type="ECO:0000313" key="2">
    <source>
        <dbReference type="EMBL" id="MDD1016458.1"/>
    </source>
</evidence>
<evidence type="ECO:0000256" key="1">
    <source>
        <dbReference type="SAM" id="MobiDB-lite"/>
    </source>
</evidence>
<feature type="compositionally biased region" description="Basic and acidic residues" evidence="1">
    <location>
        <begin position="31"/>
        <end position="63"/>
    </location>
</feature>